<evidence type="ECO:0000259" key="1">
    <source>
        <dbReference type="PROSITE" id="PS51787"/>
    </source>
</evidence>
<sequence>MFPLSTVLFPHAELPIHIFEPRYQALVADVMAGSKEFGTVLISAGSEVGGGEKRTNIGTLLRVEMAVPFDDGRWMLVTRGIERIKVLEWLEDDPYPKAIVEPHPGSDFSGDPELIDTAAASLRRVRMLLSELDEGPCGPIDIDLSDDPMRASWMACALAPLGLIDAQQLLECTDPVERLTQLIELCRARITDLQHLLSESGNA</sequence>
<evidence type="ECO:0000313" key="4">
    <source>
        <dbReference type="EMBL" id="CAB5030553.1"/>
    </source>
</evidence>
<dbReference type="InterPro" id="IPR015947">
    <property type="entry name" value="PUA-like_sf"/>
</dbReference>
<dbReference type="EMBL" id="CAFABE010000118">
    <property type="protein sequence ID" value="CAB4834315.1"/>
    <property type="molecule type" value="Genomic_DNA"/>
</dbReference>
<dbReference type="EMBL" id="CAFBLT010000003">
    <property type="protein sequence ID" value="CAB4882805.1"/>
    <property type="molecule type" value="Genomic_DNA"/>
</dbReference>
<dbReference type="SMART" id="SM00464">
    <property type="entry name" value="LON"/>
    <property type="match status" value="1"/>
</dbReference>
<accession>A0A6J7RNK5</accession>
<dbReference type="PANTHER" id="PTHR46732">
    <property type="entry name" value="ATP-DEPENDENT PROTEASE LA (LON) DOMAIN PROTEIN"/>
    <property type="match status" value="1"/>
</dbReference>
<name>A0A6J7RNK5_9ZZZZ</name>
<feature type="domain" description="Lon N-terminal" evidence="1">
    <location>
        <begin position="1"/>
        <end position="190"/>
    </location>
</feature>
<dbReference type="InterPro" id="IPR003111">
    <property type="entry name" value="Lon_prtase_N"/>
</dbReference>
<reference evidence="4" key="1">
    <citation type="submission" date="2020-05" db="EMBL/GenBank/DDBJ databases">
        <authorList>
            <person name="Chiriac C."/>
            <person name="Salcher M."/>
            <person name="Ghai R."/>
            <person name="Kavagutti S V."/>
        </authorList>
    </citation>
    <scope>NUCLEOTIDE SEQUENCE</scope>
</reference>
<organism evidence="4">
    <name type="scientific">freshwater metagenome</name>
    <dbReference type="NCBI Taxonomy" id="449393"/>
    <lineage>
        <taxon>unclassified sequences</taxon>
        <taxon>metagenomes</taxon>
        <taxon>ecological metagenomes</taxon>
    </lineage>
</organism>
<gene>
    <name evidence="2" type="ORF">UFOPK3164_01629</name>
    <name evidence="3" type="ORF">UFOPK3427_01656</name>
    <name evidence="4" type="ORF">UFOPK4112_01598</name>
</gene>
<dbReference type="Gene3D" id="2.30.130.40">
    <property type="entry name" value="LON domain-like"/>
    <property type="match status" value="1"/>
</dbReference>
<dbReference type="InterPro" id="IPR046336">
    <property type="entry name" value="Lon_prtase_N_sf"/>
</dbReference>
<evidence type="ECO:0000313" key="3">
    <source>
        <dbReference type="EMBL" id="CAB4882805.1"/>
    </source>
</evidence>
<dbReference type="Pfam" id="PF02190">
    <property type="entry name" value="LON_substr_bdg"/>
    <property type="match status" value="1"/>
</dbReference>
<evidence type="ECO:0000313" key="2">
    <source>
        <dbReference type="EMBL" id="CAB4834315.1"/>
    </source>
</evidence>
<dbReference type="EMBL" id="CAFBPM010000021">
    <property type="protein sequence ID" value="CAB5030553.1"/>
    <property type="molecule type" value="Genomic_DNA"/>
</dbReference>
<dbReference type="SUPFAM" id="SSF88697">
    <property type="entry name" value="PUA domain-like"/>
    <property type="match status" value="1"/>
</dbReference>
<dbReference type="PROSITE" id="PS51787">
    <property type="entry name" value="LON_N"/>
    <property type="match status" value="1"/>
</dbReference>
<proteinExistence type="predicted"/>
<protein>
    <submittedName>
        <fullName evidence="4">Unannotated protein</fullName>
    </submittedName>
</protein>
<dbReference type="PANTHER" id="PTHR46732:SF8">
    <property type="entry name" value="ATP-DEPENDENT PROTEASE LA (LON) DOMAIN PROTEIN"/>
    <property type="match status" value="1"/>
</dbReference>
<dbReference type="AlphaFoldDB" id="A0A6J7RNK5"/>